<accession>A0A5K7YRD6</accession>
<reference evidence="1 2" key="1">
    <citation type="submission" date="2019-11" db="EMBL/GenBank/DDBJ databases">
        <title>Comparative genomics of hydrocarbon-degrading Desulfosarcina strains.</title>
        <authorList>
            <person name="Watanabe M."/>
            <person name="Kojima H."/>
            <person name="Fukui M."/>
        </authorList>
    </citation>
    <scope>NUCLEOTIDE SEQUENCE [LARGE SCALE GENOMIC DNA]</scope>
    <source>
        <strain evidence="1 2">PL12</strain>
    </source>
</reference>
<evidence type="ECO:0000313" key="2">
    <source>
        <dbReference type="Proteomes" id="UP000427906"/>
    </source>
</evidence>
<dbReference type="KEGG" id="dalk:DSCA_57360"/>
<protein>
    <recommendedName>
        <fullName evidence="3">STAS/SEC14 domain-containing protein</fullName>
    </recommendedName>
</protein>
<dbReference type="EMBL" id="AP021874">
    <property type="protein sequence ID" value="BBO71806.1"/>
    <property type="molecule type" value="Genomic_DNA"/>
</dbReference>
<name>A0A5K7YRD6_9BACT</name>
<sequence>MISIETTDNCTFFRVTGDVTANEIIVQATEYMNGEQTDTSLWDFTQATGVKISTVEMKGIADSLKKITPAGTTRKVALVGSKRINIGLGKLFAAFAQLAGMPYIYKVFRDLDHALEWLADD</sequence>
<keyword evidence="2" id="KW-1185">Reference proteome</keyword>
<gene>
    <name evidence="1" type="ORF">DSCA_57360</name>
</gene>
<dbReference type="RefSeq" id="WP_155319588.1">
    <property type="nucleotide sequence ID" value="NZ_AP021874.1"/>
</dbReference>
<dbReference type="Proteomes" id="UP000427906">
    <property type="component" value="Chromosome"/>
</dbReference>
<evidence type="ECO:0008006" key="3">
    <source>
        <dbReference type="Google" id="ProtNLM"/>
    </source>
</evidence>
<organism evidence="1 2">
    <name type="scientific">Desulfosarcina alkanivorans</name>
    <dbReference type="NCBI Taxonomy" id="571177"/>
    <lineage>
        <taxon>Bacteria</taxon>
        <taxon>Pseudomonadati</taxon>
        <taxon>Thermodesulfobacteriota</taxon>
        <taxon>Desulfobacteria</taxon>
        <taxon>Desulfobacterales</taxon>
        <taxon>Desulfosarcinaceae</taxon>
        <taxon>Desulfosarcina</taxon>
    </lineage>
</organism>
<evidence type="ECO:0000313" key="1">
    <source>
        <dbReference type="EMBL" id="BBO71806.1"/>
    </source>
</evidence>
<dbReference type="AlphaFoldDB" id="A0A5K7YRD6"/>
<dbReference type="OrthoDB" id="5402186at2"/>
<proteinExistence type="predicted"/>